<evidence type="ECO:0000313" key="1">
    <source>
        <dbReference type="EMBL" id="CAG8686958.1"/>
    </source>
</evidence>
<name>A0ACA9P372_9GLOM</name>
<sequence length="442" mass="49156">PEYEKAANVLKAENIKIASVDCTTEAALCSENDIKGYPTLKVFKEGNASDYNGGRKADLIISYMKKQALPAVSDVTVETLDAFKDSDNIVIIGFWNSKSQNEHDTFNIVAEKLRNDYLFGQTAQDEAAAKAEVTAPAVVLYKKFDELKDVLEGTFDEEKLVEFIKTNSIPLLDEIGPENYASYIDSGLPLAFLFYENDEQRATYGKIIEPVAKEYKGQINFVYINASKFGGHADNINLKKQWPAFGIQKPEEGLKYPFDQTKEITTEGIAEFLSKFVNDEIEPSIKSEPIPEKNDGPVSIVVAHTFEEIIYDKAKDVLVEFYAPWCGHCKKLSPIWDQLGETYSKAKDKIVIAKMNCNDNDIPSNATFKVSGFPTIKLFKAGDKEIVDYKGDRTLESFIEFIGENAVNKVDIESDTPKETSSSPSSAAPTTTTAGDSKHEEL</sequence>
<comment type="caution">
    <text evidence="1">The sequence shown here is derived from an EMBL/GenBank/DDBJ whole genome shotgun (WGS) entry which is preliminary data.</text>
</comment>
<feature type="non-terminal residue" evidence="1">
    <location>
        <position position="1"/>
    </location>
</feature>
<proteinExistence type="predicted"/>
<organism evidence="1 2">
    <name type="scientific">Acaulospora colombiana</name>
    <dbReference type="NCBI Taxonomy" id="27376"/>
    <lineage>
        <taxon>Eukaryota</taxon>
        <taxon>Fungi</taxon>
        <taxon>Fungi incertae sedis</taxon>
        <taxon>Mucoromycota</taxon>
        <taxon>Glomeromycotina</taxon>
        <taxon>Glomeromycetes</taxon>
        <taxon>Diversisporales</taxon>
        <taxon>Acaulosporaceae</taxon>
        <taxon>Acaulospora</taxon>
    </lineage>
</organism>
<protein>
    <submittedName>
        <fullName evidence="1">14269_t:CDS:1</fullName>
    </submittedName>
</protein>
<dbReference type="Proteomes" id="UP000789525">
    <property type="component" value="Unassembled WGS sequence"/>
</dbReference>
<accession>A0ACA9P372</accession>
<reference evidence="1" key="1">
    <citation type="submission" date="2021-06" db="EMBL/GenBank/DDBJ databases">
        <authorList>
            <person name="Kallberg Y."/>
            <person name="Tangrot J."/>
            <person name="Rosling A."/>
        </authorList>
    </citation>
    <scope>NUCLEOTIDE SEQUENCE</scope>
    <source>
        <strain evidence="1">CL356</strain>
    </source>
</reference>
<evidence type="ECO:0000313" key="2">
    <source>
        <dbReference type="Proteomes" id="UP000789525"/>
    </source>
</evidence>
<gene>
    <name evidence="1" type="ORF">ACOLOM_LOCUS9634</name>
</gene>
<dbReference type="EMBL" id="CAJVPT010028494">
    <property type="protein sequence ID" value="CAG8686958.1"/>
    <property type="molecule type" value="Genomic_DNA"/>
</dbReference>
<keyword evidence="2" id="KW-1185">Reference proteome</keyword>